<sequence length="89" mass="10198">MKISVDISMYPLQDQYCQPIVNFINQLETFPEVSIQRNSMSTHIYGDYAVVMACLNQEILKVLESIPETVFVIKLIGTNREKANIRACE</sequence>
<dbReference type="EMBL" id="AP021888">
    <property type="protein sequence ID" value="BBP42993.1"/>
    <property type="molecule type" value="Genomic_DNA"/>
</dbReference>
<dbReference type="RefSeq" id="WP_173290838.1">
    <property type="nucleotide sequence ID" value="NZ_AP021888.1"/>
</dbReference>
<gene>
    <name evidence="1" type="ORF">THMIRHAT_07390</name>
</gene>
<dbReference type="AlphaFoldDB" id="A0A6F8PLK7"/>
<name>A0A6F8PLK7_9GAMM</name>
<evidence type="ECO:0008006" key="3">
    <source>
        <dbReference type="Google" id="ProtNLM"/>
    </source>
</evidence>
<evidence type="ECO:0000313" key="2">
    <source>
        <dbReference type="Proteomes" id="UP000501466"/>
    </source>
</evidence>
<dbReference type="SUPFAM" id="SSF89957">
    <property type="entry name" value="MTH1187/YkoF-like"/>
    <property type="match status" value="1"/>
</dbReference>
<dbReference type="Proteomes" id="UP000501466">
    <property type="component" value="Chromosome"/>
</dbReference>
<dbReference type="InterPro" id="IPR029756">
    <property type="entry name" value="MTH1187/YkoF-like"/>
</dbReference>
<dbReference type="KEGG" id="tzo:THMIRHAT_07390"/>
<accession>A0A6F8PLK7</accession>
<keyword evidence="2" id="KW-1185">Reference proteome</keyword>
<reference evidence="2" key="1">
    <citation type="submission" date="2019-11" db="EMBL/GenBank/DDBJ databases">
        <title>Isolation and characterization of two novel species in the genus Thiomicrorhabdus.</title>
        <authorList>
            <person name="Mochizuki J."/>
            <person name="Kojima H."/>
            <person name="Fukui M."/>
        </authorList>
    </citation>
    <scope>NUCLEOTIDE SEQUENCE [LARGE SCALE GENOMIC DNA]</scope>
    <source>
        <strain evidence="2">AkT22</strain>
    </source>
</reference>
<evidence type="ECO:0000313" key="1">
    <source>
        <dbReference type="EMBL" id="BBP42993.1"/>
    </source>
</evidence>
<dbReference type="Gene3D" id="3.30.70.930">
    <property type="match status" value="1"/>
</dbReference>
<protein>
    <recommendedName>
        <fullName evidence="3">Thiamin/hydroxymethyl pyrimidine-binding YkoF putative domain-containing protein</fullName>
    </recommendedName>
</protein>
<organism evidence="1 2">
    <name type="scientific">Thiosulfativibrio zosterae</name>
    <dbReference type="NCBI Taxonomy" id="2675053"/>
    <lineage>
        <taxon>Bacteria</taxon>
        <taxon>Pseudomonadati</taxon>
        <taxon>Pseudomonadota</taxon>
        <taxon>Gammaproteobacteria</taxon>
        <taxon>Thiotrichales</taxon>
        <taxon>Piscirickettsiaceae</taxon>
        <taxon>Thiosulfativibrio</taxon>
    </lineage>
</organism>
<proteinExistence type="predicted"/>